<evidence type="ECO:0000313" key="1">
    <source>
        <dbReference type="EMBL" id="MBI6874748.1"/>
    </source>
</evidence>
<keyword evidence="2" id="KW-1185">Reference proteome</keyword>
<protein>
    <submittedName>
        <fullName evidence="1">Uncharacterized protein</fullName>
    </submittedName>
</protein>
<sequence>MMRLYIRINGGIRLFFPIPIGIAKLGCRLVNTSIVRKNIPQDTIQYIDCIDFKKLIESLDILKEYKGLKLVDVHSSDGTELTIII</sequence>
<accession>A0A934I1T4</accession>
<name>A0A934I1T4_9CLOT</name>
<dbReference type="AlphaFoldDB" id="A0A934I1T4"/>
<proteinExistence type="predicted"/>
<dbReference type="RefSeq" id="WP_211144127.1">
    <property type="nucleotide sequence ID" value="NZ_JAEEGB010000033.1"/>
</dbReference>
<gene>
    <name evidence="1" type="ORF">I6U51_18935</name>
</gene>
<dbReference type="Proteomes" id="UP000622687">
    <property type="component" value="Unassembled WGS sequence"/>
</dbReference>
<dbReference type="EMBL" id="JAEEGB010000033">
    <property type="protein sequence ID" value="MBI6874748.1"/>
    <property type="molecule type" value="Genomic_DNA"/>
</dbReference>
<comment type="caution">
    <text evidence="1">The sequence shown here is derived from an EMBL/GenBank/DDBJ whole genome shotgun (WGS) entry which is preliminary data.</text>
</comment>
<evidence type="ECO:0000313" key="2">
    <source>
        <dbReference type="Proteomes" id="UP000622687"/>
    </source>
</evidence>
<organism evidence="1 2">
    <name type="scientific">Clostridium aciditolerans</name>
    <dbReference type="NCBI Taxonomy" id="339861"/>
    <lineage>
        <taxon>Bacteria</taxon>
        <taxon>Bacillati</taxon>
        <taxon>Bacillota</taxon>
        <taxon>Clostridia</taxon>
        <taxon>Eubacteriales</taxon>
        <taxon>Clostridiaceae</taxon>
        <taxon>Clostridium</taxon>
    </lineage>
</organism>
<reference evidence="1" key="1">
    <citation type="submission" date="2020-12" db="EMBL/GenBank/DDBJ databases">
        <title>Clostridium thailandense sp. nov., a novel acetogenic bacterium isolated from peat land soil in Thailand.</title>
        <authorList>
            <person name="Chaikitkaew S."/>
            <person name="Birkeland N.K."/>
        </authorList>
    </citation>
    <scope>NUCLEOTIDE SEQUENCE</scope>
    <source>
        <strain evidence="1">DSM 17425</strain>
    </source>
</reference>